<sequence length="108" mass="12938">MDEILELFEEIYSDDEDFINIIEMPRNLRNFKVRPNQMEQWSDTEFLNRFRLSKDSVENLLQQIQHLLIHPTQIQASSFCLHVTASVFLFSINVMYLIRLVPNNIEYS</sequence>
<dbReference type="EMBL" id="JASPKY010000293">
    <property type="protein sequence ID" value="KAK9710420.1"/>
    <property type="molecule type" value="Genomic_DNA"/>
</dbReference>
<dbReference type="Proteomes" id="UP001458880">
    <property type="component" value="Unassembled WGS sequence"/>
</dbReference>
<accession>A0AAW1K000</accession>
<keyword evidence="2" id="KW-1185">Reference proteome</keyword>
<protein>
    <submittedName>
        <fullName evidence="1">Uncharacterized protein</fullName>
    </submittedName>
</protein>
<evidence type="ECO:0000313" key="1">
    <source>
        <dbReference type="EMBL" id="KAK9710420.1"/>
    </source>
</evidence>
<reference evidence="1 2" key="1">
    <citation type="journal article" date="2024" name="BMC Genomics">
        <title>De novo assembly and annotation of Popillia japonica's genome with initial clues to its potential as an invasive pest.</title>
        <authorList>
            <person name="Cucini C."/>
            <person name="Boschi S."/>
            <person name="Funari R."/>
            <person name="Cardaioli E."/>
            <person name="Iannotti N."/>
            <person name="Marturano G."/>
            <person name="Paoli F."/>
            <person name="Bruttini M."/>
            <person name="Carapelli A."/>
            <person name="Frati F."/>
            <person name="Nardi F."/>
        </authorList>
    </citation>
    <scope>NUCLEOTIDE SEQUENCE [LARGE SCALE GENOMIC DNA]</scope>
    <source>
        <strain evidence="1">DMR45628</strain>
    </source>
</reference>
<comment type="caution">
    <text evidence="1">The sequence shown here is derived from an EMBL/GenBank/DDBJ whole genome shotgun (WGS) entry which is preliminary data.</text>
</comment>
<evidence type="ECO:0000313" key="2">
    <source>
        <dbReference type="Proteomes" id="UP001458880"/>
    </source>
</evidence>
<organism evidence="1 2">
    <name type="scientific">Popillia japonica</name>
    <name type="common">Japanese beetle</name>
    <dbReference type="NCBI Taxonomy" id="7064"/>
    <lineage>
        <taxon>Eukaryota</taxon>
        <taxon>Metazoa</taxon>
        <taxon>Ecdysozoa</taxon>
        <taxon>Arthropoda</taxon>
        <taxon>Hexapoda</taxon>
        <taxon>Insecta</taxon>
        <taxon>Pterygota</taxon>
        <taxon>Neoptera</taxon>
        <taxon>Endopterygota</taxon>
        <taxon>Coleoptera</taxon>
        <taxon>Polyphaga</taxon>
        <taxon>Scarabaeiformia</taxon>
        <taxon>Scarabaeidae</taxon>
        <taxon>Rutelinae</taxon>
        <taxon>Popillia</taxon>
    </lineage>
</organism>
<dbReference type="AlphaFoldDB" id="A0AAW1K000"/>
<proteinExistence type="predicted"/>
<name>A0AAW1K000_POPJA</name>
<gene>
    <name evidence="1" type="ORF">QE152_g26004</name>
</gene>